<feature type="signal peptide" evidence="2">
    <location>
        <begin position="1"/>
        <end position="21"/>
    </location>
</feature>
<evidence type="ECO:0000256" key="1">
    <source>
        <dbReference type="SAM" id="MobiDB-lite"/>
    </source>
</evidence>
<reference evidence="3 4" key="1">
    <citation type="journal article" date="2021" name="Sci. Rep.">
        <title>Chromosome anchoring in Senegalese sole (Solea senegalensis) reveals sex-associated markers and genome rearrangements in flatfish.</title>
        <authorList>
            <person name="Guerrero-Cozar I."/>
            <person name="Gomez-Garrido J."/>
            <person name="Berbel C."/>
            <person name="Martinez-Blanch J.F."/>
            <person name="Alioto T."/>
            <person name="Claros M.G."/>
            <person name="Gagnaire P.A."/>
            <person name="Manchado M."/>
        </authorList>
    </citation>
    <scope>NUCLEOTIDE SEQUENCE [LARGE SCALE GENOMIC DNA]</scope>
    <source>
        <strain evidence="3">Sse05_10M</strain>
    </source>
</reference>
<dbReference type="InterPro" id="IPR008605">
    <property type="entry name" value="ECM1"/>
</dbReference>
<evidence type="ECO:0000313" key="4">
    <source>
        <dbReference type="Proteomes" id="UP000693946"/>
    </source>
</evidence>
<dbReference type="PANTHER" id="PTHR16776">
    <property type="entry name" value="EXTRACELLULAR MATRIX PROTEIN 1"/>
    <property type="match status" value="1"/>
</dbReference>
<dbReference type="EMBL" id="JAGKHQ010000021">
    <property type="protein sequence ID" value="KAG7474371.1"/>
    <property type="molecule type" value="Genomic_DNA"/>
</dbReference>
<dbReference type="AlphaFoldDB" id="A0AAV6PNV7"/>
<protein>
    <submittedName>
        <fullName evidence="3">Extracellular matrix protein 1-like</fullName>
    </submittedName>
</protein>
<name>A0AAV6PNV7_SOLSE</name>
<keyword evidence="2" id="KW-0732">Signal</keyword>
<evidence type="ECO:0000313" key="3">
    <source>
        <dbReference type="EMBL" id="KAG7474371.1"/>
    </source>
</evidence>
<proteinExistence type="predicted"/>
<dbReference type="GO" id="GO:0007165">
    <property type="term" value="P:signal transduction"/>
    <property type="evidence" value="ECO:0007669"/>
    <property type="project" value="InterPro"/>
</dbReference>
<feature type="region of interest" description="Disordered" evidence="1">
    <location>
        <begin position="68"/>
        <end position="88"/>
    </location>
</feature>
<dbReference type="GO" id="GO:0030500">
    <property type="term" value="P:regulation of bone mineralization"/>
    <property type="evidence" value="ECO:0007669"/>
    <property type="project" value="TreeGrafter"/>
</dbReference>
<dbReference type="Pfam" id="PF05782">
    <property type="entry name" value="ECM1"/>
    <property type="match status" value="2"/>
</dbReference>
<sequence length="485" mass="54765">MGSLWPLFCSTVLLLVSLSSAFSDEQREVTFDLDMQDLEGPDPMDMLQRVVEPEFDLSKILNGVFRPTALTPGEHQPRLNPRSNGGPPSLDYPVQFPLARPTLDNLDAICLHSDRRPRYPDSYFPASGFGQLKRKASAVNKAESWFGTCCERNQTRQRPREVTLCCVTKAWEMSLRSFCKEDSSVKNRVYHCCHIRGSNMLDCFNNNAQNPNYEATEEIPVPPLHSNARFTFNPNSCPRTVMTPRENRGEEKPPPASPKTNINFPPGQPTAETIESVCHNQKLRPLYSMCLSGSGYELLSRQAKTVNRIERGFKLCCKKKKKEVLNCAQHKWHDELNKFCSIKKGGKLDFHCCLNGDEYNQHTCFQNISPDPYYNKTTEDVTLDKICATHKIIKKKFPVGVPLKGFVDQCCPLSEEELSICTMQKLKEVSSSVCSSGRASSPAVRRCCRMPAQEIPQCVSKLLLDAISKATKLSQKRRKKICPIS</sequence>
<feature type="chain" id="PRO_5044023278" evidence="2">
    <location>
        <begin position="22"/>
        <end position="485"/>
    </location>
</feature>
<keyword evidence="4" id="KW-1185">Reference proteome</keyword>
<feature type="region of interest" description="Disordered" evidence="1">
    <location>
        <begin position="239"/>
        <end position="266"/>
    </location>
</feature>
<comment type="caution">
    <text evidence="3">The sequence shown here is derived from an EMBL/GenBank/DDBJ whole genome shotgun (WGS) entry which is preliminary data.</text>
</comment>
<dbReference type="GO" id="GO:0005615">
    <property type="term" value="C:extracellular space"/>
    <property type="evidence" value="ECO:0007669"/>
    <property type="project" value="TreeGrafter"/>
</dbReference>
<accession>A0AAV6PNV7</accession>
<dbReference type="Proteomes" id="UP000693946">
    <property type="component" value="Linkage Group LG9"/>
</dbReference>
<organism evidence="3 4">
    <name type="scientific">Solea senegalensis</name>
    <name type="common">Senegalese sole</name>
    <dbReference type="NCBI Taxonomy" id="28829"/>
    <lineage>
        <taxon>Eukaryota</taxon>
        <taxon>Metazoa</taxon>
        <taxon>Chordata</taxon>
        <taxon>Craniata</taxon>
        <taxon>Vertebrata</taxon>
        <taxon>Euteleostomi</taxon>
        <taxon>Actinopterygii</taxon>
        <taxon>Neopterygii</taxon>
        <taxon>Teleostei</taxon>
        <taxon>Neoteleostei</taxon>
        <taxon>Acanthomorphata</taxon>
        <taxon>Carangaria</taxon>
        <taxon>Pleuronectiformes</taxon>
        <taxon>Pleuronectoidei</taxon>
        <taxon>Soleidae</taxon>
        <taxon>Solea</taxon>
    </lineage>
</organism>
<dbReference type="PANTHER" id="PTHR16776:SF3">
    <property type="entry name" value="EXTRACELLULAR MATRIX PROTEIN 1"/>
    <property type="match status" value="1"/>
</dbReference>
<gene>
    <name evidence="3" type="ORF">JOB18_007374</name>
</gene>
<evidence type="ECO:0000256" key="2">
    <source>
        <dbReference type="SAM" id="SignalP"/>
    </source>
</evidence>